<evidence type="ECO:0000313" key="3">
    <source>
        <dbReference type="EMBL" id="PZF77805.1"/>
    </source>
</evidence>
<accession>A0A2W2AR67</accession>
<dbReference type="InterPro" id="IPR003777">
    <property type="entry name" value="XdhC_CoxI"/>
</dbReference>
<sequence>MKVWSLIARLLESEGTCALVSVTRAEGSVPREEGARMVVTRNGFHGTIGGGTLEWKALAQAQRLLGTPRQVKMLTQSLGPDLGQCCGGRVTLAIESFDAAALPEARDLAAREAEGPFTLSNRLPGVTENFGECRRAVLVFGAGHVGRALILSLASLPFDVTWVDPRPESFPGAMPQNVTGFSGDPLAAVAAAPQGSLAFIMSHSHALDLAVADAALRNPAIAHVGVIGSATKRARFERRLREAGVDRARIDAMICPIGIGGIRSKLPAAIAVSVAAQLITLDEALSASATHGILPARNAG</sequence>
<feature type="domain" description="XdhC Rossmann" evidence="2">
    <location>
        <begin position="137"/>
        <end position="278"/>
    </location>
</feature>
<evidence type="ECO:0000313" key="4">
    <source>
        <dbReference type="Proteomes" id="UP000248795"/>
    </source>
</evidence>
<reference evidence="4" key="1">
    <citation type="submission" date="2018-06" db="EMBL/GenBank/DDBJ databases">
        <title>Aestuariibacter litoralis strain KCTC 52945T.</title>
        <authorList>
            <person name="Li X."/>
            <person name="Salam N."/>
            <person name="Li J.-L."/>
            <person name="Chen Y.-M."/>
            <person name="Yang Z.-W."/>
            <person name="Zhang L.-Y."/>
            <person name="Han M.-X."/>
            <person name="Xiao M."/>
            <person name="Li W.-J."/>
        </authorList>
    </citation>
    <scope>NUCLEOTIDE SEQUENCE [LARGE SCALE GENOMIC DNA]</scope>
    <source>
        <strain evidence="4">KCTC 52945</strain>
    </source>
</reference>
<comment type="caution">
    <text evidence="3">The sequence shown here is derived from an EMBL/GenBank/DDBJ whole genome shotgun (WGS) entry which is preliminary data.</text>
</comment>
<organism evidence="3 4">
    <name type="scientific">Aestuariivirga litoralis</name>
    <dbReference type="NCBI Taxonomy" id="2650924"/>
    <lineage>
        <taxon>Bacteria</taxon>
        <taxon>Pseudomonadati</taxon>
        <taxon>Pseudomonadota</taxon>
        <taxon>Alphaproteobacteria</taxon>
        <taxon>Hyphomicrobiales</taxon>
        <taxon>Aestuariivirgaceae</taxon>
        <taxon>Aestuariivirga</taxon>
    </lineage>
</organism>
<protein>
    <submittedName>
        <fullName evidence="3">Xanthine dehydrogenase accessory protein XdhC</fullName>
    </submittedName>
</protein>
<dbReference type="InterPro" id="IPR014308">
    <property type="entry name" value="Xanthine_DH_XdhC"/>
</dbReference>
<dbReference type="AlphaFoldDB" id="A0A2W2AR67"/>
<dbReference type="SUPFAM" id="SSF51735">
    <property type="entry name" value="NAD(P)-binding Rossmann-fold domains"/>
    <property type="match status" value="1"/>
</dbReference>
<gene>
    <name evidence="3" type="primary">xdhC</name>
    <name evidence="3" type="ORF">DK847_05090</name>
</gene>
<keyword evidence="4" id="KW-1185">Reference proteome</keyword>
<dbReference type="Gene3D" id="3.40.50.720">
    <property type="entry name" value="NAD(P)-binding Rossmann-like Domain"/>
    <property type="match status" value="1"/>
</dbReference>
<dbReference type="Proteomes" id="UP000248795">
    <property type="component" value="Unassembled WGS sequence"/>
</dbReference>
<dbReference type="PANTHER" id="PTHR30388">
    <property type="entry name" value="ALDEHYDE OXIDOREDUCTASE MOLYBDENUM COFACTOR ASSEMBLY PROTEIN"/>
    <property type="match status" value="1"/>
</dbReference>
<evidence type="ECO:0000259" key="2">
    <source>
        <dbReference type="Pfam" id="PF13478"/>
    </source>
</evidence>
<dbReference type="InterPro" id="IPR036291">
    <property type="entry name" value="NAD(P)-bd_dom_sf"/>
</dbReference>
<dbReference type="Pfam" id="PF02625">
    <property type="entry name" value="XdhC_CoxI"/>
    <property type="match status" value="1"/>
</dbReference>
<dbReference type="EMBL" id="QKVK01000002">
    <property type="protein sequence ID" value="PZF77805.1"/>
    <property type="molecule type" value="Genomic_DNA"/>
</dbReference>
<dbReference type="PANTHER" id="PTHR30388:SF6">
    <property type="entry name" value="XANTHINE DEHYDROGENASE SUBUNIT A-RELATED"/>
    <property type="match status" value="1"/>
</dbReference>
<proteinExistence type="predicted"/>
<dbReference type="InterPro" id="IPR052698">
    <property type="entry name" value="MoCofactor_Util/Proc"/>
</dbReference>
<dbReference type="RefSeq" id="WP_111196553.1">
    <property type="nucleotide sequence ID" value="NZ_QKVK01000002.1"/>
</dbReference>
<dbReference type="Pfam" id="PF13478">
    <property type="entry name" value="XdhC_C"/>
    <property type="match status" value="1"/>
</dbReference>
<name>A0A2W2AR67_9HYPH</name>
<feature type="domain" description="XdhC- CoxI" evidence="1">
    <location>
        <begin position="11"/>
        <end position="69"/>
    </location>
</feature>
<evidence type="ECO:0000259" key="1">
    <source>
        <dbReference type="Pfam" id="PF02625"/>
    </source>
</evidence>
<dbReference type="NCBIfam" id="TIGR02964">
    <property type="entry name" value="xanthine_xdhC"/>
    <property type="match status" value="1"/>
</dbReference>
<dbReference type="InterPro" id="IPR027051">
    <property type="entry name" value="XdhC_Rossmann_dom"/>
</dbReference>